<dbReference type="InterPro" id="IPR055713">
    <property type="entry name" value="DUF7289"/>
</dbReference>
<dbReference type="RefSeq" id="WP_073309678.1">
    <property type="nucleotide sequence ID" value="NZ_FQWV01000006.1"/>
</dbReference>
<dbReference type="EMBL" id="FQWV01000006">
    <property type="protein sequence ID" value="SHH32041.1"/>
    <property type="molecule type" value="Genomic_DNA"/>
</dbReference>
<sequence length="250" mass="26615">MTRAQSDAIGFVLVFSIIILTVGTVYATGFGALQDLRSDEQLDNMERAFDVLADNVDEMAHEGAPSRATEIKLTGGTLAVDGATTITMRAVNTSNSADNATVSATTRPISYTHDSSTVALSFGAVLREDGDAAVMRSDPGWAIDDDHALVPLVVTTHSGDTTALGGRSTVLVAGTVRARRLVTDFDTGAGSQARVNLTVTSPRVEAWKRYLESAGLTELEGDTDDGQITYQFEVDRLTVTRTSVAVELRR</sequence>
<evidence type="ECO:0000313" key="2">
    <source>
        <dbReference type="Proteomes" id="UP000184357"/>
    </source>
</evidence>
<reference evidence="1 2" key="1">
    <citation type="submission" date="2016-11" db="EMBL/GenBank/DDBJ databases">
        <authorList>
            <person name="Jaros S."/>
            <person name="Januszkiewicz K."/>
            <person name="Wedrychowicz H."/>
        </authorList>
    </citation>
    <scope>NUCLEOTIDE SEQUENCE [LARGE SCALE GENOMIC DNA]</scope>
    <source>
        <strain evidence="1 2">DSM 9297</strain>
    </source>
</reference>
<dbReference type="AlphaFoldDB" id="A0A1M5S0V5"/>
<dbReference type="OrthoDB" id="118051at2157"/>
<gene>
    <name evidence="1" type="ORF">SAMN05443636_2299</name>
</gene>
<proteinExistence type="predicted"/>
<accession>A0A1M5S0V5</accession>
<keyword evidence="2" id="KW-1185">Reference proteome</keyword>
<name>A0A1M5S0V5_9EURY</name>
<dbReference type="Pfam" id="PF23960">
    <property type="entry name" value="DUF7289"/>
    <property type="match status" value="1"/>
</dbReference>
<dbReference type="Proteomes" id="UP000184357">
    <property type="component" value="Unassembled WGS sequence"/>
</dbReference>
<organism evidence="1 2">
    <name type="scientific">Halobaculum gomorrense</name>
    <dbReference type="NCBI Taxonomy" id="43928"/>
    <lineage>
        <taxon>Archaea</taxon>
        <taxon>Methanobacteriati</taxon>
        <taxon>Methanobacteriota</taxon>
        <taxon>Stenosarchaea group</taxon>
        <taxon>Halobacteria</taxon>
        <taxon>Halobacteriales</taxon>
        <taxon>Haloferacaceae</taxon>
        <taxon>Halobaculum</taxon>
    </lineage>
</organism>
<evidence type="ECO:0000313" key="1">
    <source>
        <dbReference type="EMBL" id="SHH32041.1"/>
    </source>
</evidence>
<dbReference type="STRING" id="43928.SAMN05443636_2299"/>
<protein>
    <submittedName>
        <fullName evidence="1">Uncharacterized protein</fullName>
    </submittedName>
</protein>